<gene>
    <name evidence="8" type="ORF">HBA18_15890</name>
</gene>
<dbReference type="Proteomes" id="UP000501408">
    <property type="component" value="Chromosome 2"/>
</dbReference>
<evidence type="ECO:0000259" key="6">
    <source>
        <dbReference type="PROSITE" id="PS50045"/>
    </source>
</evidence>
<dbReference type="SUPFAM" id="SSF46689">
    <property type="entry name" value="Homeodomain-like"/>
    <property type="match status" value="1"/>
</dbReference>
<proteinExistence type="predicted"/>
<evidence type="ECO:0000256" key="1">
    <source>
        <dbReference type="ARBA" id="ARBA00022741"/>
    </source>
</evidence>
<dbReference type="Pfam" id="PF25601">
    <property type="entry name" value="AAA_lid_14"/>
    <property type="match status" value="1"/>
</dbReference>
<sequence>MEPTVIVVDDEPAVRDAMTQTLRLDDWQVNAFATAQEALAALTTDFSGVIIADINMPVMDGMQLLQAILALDGEMQVIMLTGHGDISTAVEAMRLGAYDFIEKPFSTDHLLDVLKRAYDKRALVLENRELRKELAAQSGPGPRILGNHPQVKSARRQLGYYQQTDDDVLLVGEKGTGKELAARFIHDHGKWQNTPLITLKCRLLPTHLLEQTLFGGELPHWANKAGKLHAADGGCLLIDGIEALPIPLQQRLYRYIQLRDNPEHPQTSQVRLIVTSRFDLAERVQREQFDPALCQHFLTGHVLMPPLRDRCDDIIPLFQNFTRTIASRYGIEAPTLSSPQQQRLCAHSWPGNVRELRAYAERLVLLGEDRLDNAAPSATTESKLPTLTDRVSQFEFEILSDALRRHGGRLKDVQQELGLARKTLYDKMRKHQLDKENFKRSQH</sequence>
<dbReference type="Pfam" id="PF02954">
    <property type="entry name" value="HTH_8"/>
    <property type="match status" value="1"/>
</dbReference>
<feature type="domain" description="Sigma-54 factor interaction" evidence="6">
    <location>
        <begin position="144"/>
        <end position="365"/>
    </location>
</feature>
<dbReference type="Pfam" id="PF00158">
    <property type="entry name" value="Sigma54_activat"/>
    <property type="match status" value="1"/>
</dbReference>
<evidence type="ECO:0000256" key="2">
    <source>
        <dbReference type="ARBA" id="ARBA00022840"/>
    </source>
</evidence>
<dbReference type="Gene3D" id="1.10.10.60">
    <property type="entry name" value="Homeodomain-like"/>
    <property type="match status" value="1"/>
</dbReference>
<keyword evidence="4" id="KW-0804">Transcription</keyword>
<feature type="modified residue" description="4-aspartylphosphate" evidence="5">
    <location>
        <position position="53"/>
    </location>
</feature>
<keyword evidence="3" id="KW-0805">Transcription regulation</keyword>
<evidence type="ECO:0000256" key="3">
    <source>
        <dbReference type="ARBA" id="ARBA00023015"/>
    </source>
</evidence>
<dbReference type="SUPFAM" id="SSF52172">
    <property type="entry name" value="CheY-like"/>
    <property type="match status" value="1"/>
</dbReference>
<evidence type="ECO:0000256" key="4">
    <source>
        <dbReference type="ARBA" id="ARBA00023163"/>
    </source>
</evidence>
<dbReference type="PANTHER" id="PTHR32071">
    <property type="entry name" value="TRANSCRIPTIONAL REGULATORY PROTEIN"/>
    <property type="match status" value="1"/>
</dbReference>
<dbReference type="InterPro" id="IPR001789">
    <property type="entry name" value="Sig_transdc_resp-reg_receiver"/>
</dbReference>
<dbReference type="InterPro" id="IPR027417">
    <property type="entry name" value="P-loop_NTPase"/>
</dbReference>
<evidence type="ECO:0000259" key="7">
    <source>
        <dbReference type="PROSITE" id="PS50110"/>
    </source>
</evidence>
<organism evidence="8 9">
    <name type="scientific">Salinivibrio costicola</name>
    <name type="common">Vibrio costicola</name>
    <dbReference type="NCBI Taxonomy" id="51367"/>
    <lineage>
        <taxon>Bacteria</taxon>
        <taxon>Pseudomonadati</taxon>
        <taxon>Pseudomonadota</taxon>
        <taxon>Gammaproteobacteria</taxon>
        <taxon>Vibrionales</taxon>
        <taxon>Vibrionaceae</taxon>
        <taxon>Salinivibrio</taxon>
    </lineage>
</organism>
<dbReference type="InterPro" id="IPR002078">
    <property type="entry name" value="Sigma_54_int"/>
</dbReference>
<dbReference type="InterPro" id="IPR009057">
    <property type="entry name" value="Homeodomain-like_sf"/>
</dbReference>
<reference evidence="8 9" key="1">
    <citation type="submission" date="2020-03" db="EMBL/GenBank/DDBJ databases">
        <title>Genome mining reveals the biosynthetic pathways of PHA and ectoines of the halophilic strain Salinivibrio costicola M318 isolated from fermented shrimp paste.</title>
        <authorList>
            <person name="Doan T.V."/>
            <person name="Tran L.T."/>
            <person name="Trieu T.A."/>
            <person name="Nguyen Q.V."/>
            <person name="Quach T.N."/>
            <person name="Phi T.Q."/>
            <person name="Kumar S."/>
        </authorList>
    </citation>
    <scope>NUCLEOTIDE SEQUENCE [LARGE SCALE GENOMIC DNA]</scope>
    <source>
        <strain evidence="8 9">M318</strain>
    </source>
</reference>
<dbReference type="InterPro" id="IPR025944">
    <property type="entry name" value="Sigma_54_int_dom_CS"/>
</dbReference>
<evidence type="ECO:0000313" key="8">
    <source>
        <dbReference type="EMBL" id="QIR07866.1"/>
    </source>
</evidence>
<dbReference type="PANTHER" id="PTHR32071:SF57">
    <property type="entry name" value="C4-DICARBOXYLATE TRANSPORT TRANSCRIPTIONAL REGULATORY PROTEIN DCTD"/>
    <property type="match status" value="1"/>
</dbReference>
<dbReference type="InterPro" id="IPR011006">
    <property type="entry name" value="CheY-like_superfamily"/>
</dbReference>
<dbReference type="InterPro" id="IPR058031">
    <property type="entry name" value="AAA_lid_NorR"/>
</dbReference>
<dbReference type="Gene3D" id="3.40.50.300">
    <property type="entry name" value="P-loop containing nucleotide triphosphate hydrolases"/>
    <property type="match status" value="1"/>
</dbReference>
<dbReference type="PROSITE" id="PS00688">
    <property type="entry name" value="SIGMA54_INTERACT_3"/>
    <property type="match status" value="1"/>
</dbReference>
<dbReference type="RefSeq" id="WP_167315358.1">
    <property type="nucleotide sequence ID" value="NZ_CP050267.1"/>
</dbReference>
<evidence type="ECO:0000313" key="9">
    <source>
        <dbReference type="Proteomes" id="UP000501408"/>
    </source>
</evidence>
<dbReference type="SMART" id="SM00448">
    <property type="entry name" value="REC"/>
    <property type="match status" value="1"/>
</dbReference>
<dbReference type="PROSITE" id="PS50110">
    <property type="entry name" value="RESPONSE_REGULATORY"/>
    <property type="match status" value="1"/>
</dbReference>
<dbReference type="SUPFAM" id="SSF52540">
    <property type="entry name" value="P-loop containing nucleoside triphosphate hydrolases"/>
    <property type="match status" value="1"/>
</dbReference>
<keyword evidence="9" id="KW-1185">Reference proteome</keyword>
<dbReference type="EMBL" id="CP050267">
    <property type="protein sequence ID" value="QIR07866.1"/>
    <property type="molecule type" value="Genomic_DNA"/>
</dbReference>
<dbReference type="CDD" id="cd17549">
    <property type="entry name" value="REC_DctD-like"/>
    <property type="match status" value="1"/>
</dbReference>
<keyword evidence="1" id="KW-0547">Nucleotide-binding</keyword>
<feature type="domain" description="Response regulatory" evidence="7">
    <location>
        <begin position="4"/>
        <end position="118"/>
    </location>
</feature>
<accession>A0ABX6KBN3</accession>
<name>A0ABX6KBN3_SALCS</name>
<dbReference type="Pfam" id="PF00072">
    <property type="entry name" value="Response_reg"/>
    <property type="match status" value="1"/>
</dbReference>
<evidence type="ECO:0000256" key="5">
    <source>
        <dbReference type="PROSITE-ProRule" id="PRU00169"/>
    </source>
</evidence>
<dbReference type="Gene3D" id="1.10.8.60">
    <property type="match status" value="1"/>
</dbReference>
<dbReference type="Gene3D" id="3.40.50.2300">
    <property type="match status" value="1"/>
</dbReference>
<dbReference type="PROSITE" id="PS50045">
    <property type="entry name" value="SIGMA54_INTERACT_4"/>
    <property type="match status" value="1"/>
</dbReference>
<keyword evidence="2" id="KW-0067">ATP-binding</keyword>
<keyword evidence="5" id="KW-0597">Phosphoprotein</keyword>
<dbReference type="InterPro" id="IPR002197">
    <property type="entry name" value="HTH_Fis"/>
</dbReference>
<dbReference type="CDD" id="cd00009">
    <property type="entry name" value="AAA"/>
    <property type="match status" value="1"/>
</dbReference>
<protein>
    <submittedName>
        <fullName evidence="8">Sigma-54-dependent Fis family transcriptional regulator</fullName>
    </submittedName>
</protein>